<dbReference type="InterPro" id="IPR036390">
    <property type="entry name" value="WH_DNA-bd_sf"/>
</dbReference>
<reference evidence="3 4" key="1">
    <citation type="submission" date="2015-06" db="EMBL/GenBank/DDBJ databases">
        <title>New insights into the roles of widespread benthic archaea in carbon and nitrogen cycling.</title>
        <authorList>
            <person name="Lazar C.S."/>
            <person name="Baker B.J."/>
            <person name="Seitz K.W."/>
            <person name="Hyde A.S."/>
            <person name="Dick G.J."/>
            <person name="Hinrichs K.-U."/>
            <person name="Teske A.P."/>
        </authorList>
    </citation>
    <scope>NUCLEOTIDE SEQUENCE [LARGE SCALE GENOMIC DNA]</scope>
    <source>
        <strain evidence="3">SG8-32-1</strain>
    </source>
</reference>
<keyword evidence="1" id="KW-1133">Transmembrane helix</keyword>
<dbReference type="InterPro" id="IPR011991">
    <property type="entry name" value="ArsR-like_HTH"/>
</dbReference>
<feature type="transmembrane region" description="Helical" evidence="1">
    <location>
        <begin position="100"/>
        <end position="121"/>
    </location>
</feature>
<dbReference type="InterPro" id="IPR055771">
    <property type="entry name" value="DUF7347"/>
</dbReference>
<dbReference type="SUPFAM" id="SSF46785">
    <property type="entry name" value="Winged helix' DNA-binding domain"/>
    <property type="match status" value="1"/>
</dbReference>
<proteinExistence type="predicted"/>
<dbReference type="Pfam" id="PF24038">
    <property type="entry name" value="DUF7347"/>
    <property type="match status" value="1"/>
</dbReference>
<dbReference type="Proteomes" id="UP000037237">
    <property type="component" value="Unassembled WGS sequence"/>
</dbReference>
<dbReference type="Gene3D" id="1.10.10.10">
    <property type="entry name" value="Winged helix-like DNA-binding domain superfamily/Winged helix DNA-binding domain"/>
    <property type="match status" value="1"/>
</dbReference>
<keyword evidence="1" id="KW-0472">Membrane</keyword>
<dbReference type="GO" id="GO:0003700">
    <property type="term" value="F:DNA-binding transcription factor activity"/>
    <property type="evidence" value="ECO:0007669"/>
    <property type="project" value="InterPro"/>
</dbReference>
<dbReference type="EMBL" id="LFWU01000025">
    <property type="protein sequence ID" value="KON33636.1"/>
    <property type="molecule type" value="Genomic_DNA"/>
</dbReference>
<comment type="caution">
    <text evidence="3">The sequence shown here is derived from an EMBL/GenBank/DDBJ whole genome shotgun (WGS) entry which is preliminary data.</text>
</comment>
<gene>
    <name evidence="3" type="ORF">AC477_01335</name>
</gene>
<accession>A0A0M0BZP2</accession>
<dbReference type="AlphaFoldDB" id="A0A0M0BZP2"/>
<evidence type="ECO:0000256" key="1">
    <source>
        <dbReference type="SAM" id="Phobius"/>
    </source>
</evidence>
<dbReference type="InterPro" id="IPR001845">
    <property type="entry name" value="HTH_ArsR_DNA-bd_dom"/>
</dbReference>
<evidence type="ECO:0000313" key="3">
    <source>
        <dbReference type="EMBL" id="KON33636.1"/>
    </source>
</evidence>
<dbReference type="InterPro" id="IPR036388">
    <property type="entry name" value="WH-like_DNA-bd_sf"/>
</dbReference>
<evidence type="ECO:0000313" key="4">
    <source>
        <dbReference type="Proteomes" id="UP000037237"/>
    </source>
</evidence>
<dbReference type="CDD" id="cd00090">
    <property type="entry name" value="HTH_ARSR"/>
    <property type="match status" value="1"/>
</dbReference>
<dbReference type="SMART" id="SM00418">
    <property type="entry name" value="HTH_ARSR"/>
    <property type="match status" value="1"/>
</dbReference>
<organism evidence="3 4">
    <name type="scientific">miscellaneous Crenarchaeota group-1 archaeon SG8-32-1</name>
    <dbReference type="NCBI Taxonomy" id="1685124"/>
    <lineage>
        <taxon>Archaea</taxon>
        <taxon>Candidatus Bathyarchaeota</taxon>
        <taxon>MCG-1</taxon>
    </lineage>
</organism>
<feature type="domain" description="HTH arsR-type" evidence="2">
    <location>
        <begin position="11"/>
        <end position="86"/>
    </location>
</feature>
<sequence length="434" mass="49349">MVGPEEETYSIMFTSLKHPARRKILRLLSVKPKTFSKILEELAISSSHLTYHLENLGELVIKTEDGNYKLSTFGEAAVTAMREVEEVPIIKSKSPLSLPLAWKALFAVFMISLIILSVFLYTQNMALNQISSDYDQLITDFDQVSDEHKKLLAWGVSTDKTFTFLRDVIQLDMTKYYTRLVSNTLEYSSDLGGITEEFLKYTLISDESELDVDFRFRNQTLSRFRLNMIEGTPFFAQKKPDNIIDQADQLLQRYQNYSGVSYLEPMRNMLKSVNGAENVKIISGDIKLVISTEGKDTEIQWWLVANGIDFQVKGVAFNFDNGLLEMVTDGWFLFNVGSTELNIFQEEAINIALNRVKDYSWTANGVVVSDFNILEEQVTAIMYPHLRGNNLELIPVWVVNLPLDKIYPGNVDVIVVGIWGDTGEITEYRTISAG</sequence>
<protein>
    <recommendedName>
        <fullName evidence="2">HTH arsR-type domain-containing protein</fullName>
    </recommendedName>
</protein>
<name>A0A0M0BZP2_9ARCH</name>
<keyword evidence="1" id="KW-0812">Transmembrane</keyword>
<evidence type="ECO:0000259" key="2">
    <source>
        <dbReference type="SMART" id="SM00418"/>
    </source>
</evidence>